<feature type="domain" description="ABC transporter" evidence="10">
    <location>
        <begin position="2"/>
        <end position="232"/>
    </location>
</feature>
<dbReference type="SUPFAM" id="SSF52540">
    <property type="entry name" value="P-loop containing nucleoside triphosphate hydrolases"/>
    <property type="match status" value="1"/>
</dbReference>
<keyword evidence="5 11" id="KW-0067">ATP-binding</keyword>
<evidence type="ECO:0000256" key="7">
    <source>
        <dbReference type="ARBA" id="ARBA00023136"/>
    </source>
</evidence>
<evidence type="ECO:0000256" key="4">
    <source>
        <dbReference type="ARBA" id="ARBA00022741"/>
    </source>
</evidence>
<organism evidence="11 12">
    <name type="scientific">Amycolatopsis methanolica 239</name>
    <dbReference type="NCBI Taxonomy" id="1068978"/>
    <lineage>
        <taxon>Bacteria</taxon>
        <taxon>Bacillati</taxon>
        <taxon>Actinomycetota</taxon>
        <taxon>Actinomycetes</taxon>
        <taxon>Pseudonocardiales</taxon>
        <taxon>Pseudonocardiaceae</taxon>
        <taxon>Amycolatopsis</taxon>
        <taxon>Amycolatopsis methanolica group</taxon>
    </lineage>
</organism>
<dbReference type="Proteomes" id="UP000062973">
    <property type="component" value="Chromosome"/>
</dbReference>
<dbReference type="EMBL" id="CP009110">
    <property type="protein sequence ID" value="AIJ21891.1"/>
    <property type="molecule type" value="Genomic_DNA"/>
</dbReference>
<dbReference type="AlphaFoldDB" id="A0A076MSF0"/>
<evidence type="ECO:0000256" key="6">
    <source>
        <dbReference type="ARBA" id="ARBA00022967"/>
    </source>
</evidence>
<dbReference type="PANTHER" id="PTHR42711">
    <property type="entry name" value="ABC TRANSPORTER ATP-BINDING PROTEIN"/>
    <property type="match status" value="1"/>
</dbReference>
<dbReference type="GO" id="GO:0043215">
    <property type="term" value="P:daunorubicin transport"/>
    <property type="evidence" value="ECO:0007669"/>
    <property type="project" value="InterPro"/>
</dbReference>
<keyword evidence="3" id="KW-1003">Cell membrane</keyword>
<comment type="similarity">
    <text evidence="9">Belongs to the ABC transporter superfamily. Drug exporter-1 (DrugE1) (TC 3.A.1.105) family.</text>
</comment>
<dbReference type="GO" id="GO:1900753">
    <property type="term" value="P:doxorubicin transport"/>
    <property type="evidence" value="ECO:0007669"/>
    <property type="project" value="InterPro"/>
</dbReference>
<evidence type="ECO:0000256" key="2">
    <source>
        <dbReference type="ARBA" id="ARBA00022448"/>
    </source>
</evidence>
<evidence type="ECO:0000313" key="12">
    <source>
        <dbReference type="Proteomes" id="UP000062973"/>
    </source>
</evidence>
<dbReference type="GO" id="GO:0016887">
    <property type="term" value="F:ATP hydrolysis activity"/>
    <property type="evidence" value="ECO:0007669"/>
    <property type="project" value="InterPro"/>
</dbReference>
<accession>A0A076MSF0</accession>
<evidence type="ECO:0000259" key="10">
    <source>
        <dbReference type="PROSITE" id="PS50893"/>
    </source>
</evidence>
<dbReference type="SMART" id="SM00382">
    <property type="entry name" value="AAA"/>
    <property type="match status" value="1"/>
</dbReference>
<dbReference type="STRING" id="1068978.AMETH_1799"/>
<evidence type="ECO:0000256" key="8">
    <source>
        <dbReference type="ARBA" id="ARBA00023251"/>
    </source>
</evidence>
<dbReference type="GO" id="GO:0005524">
    <property type="term" value="F:ATP binding"/>
    <property type="evidence" value="ECO:0007669"/>
    <property type="project" value="UniProtKB-KW"/>
</dbReference>
<protein>
    <submittedName>
        <fullName evidence="11">ABC transporter ATP-binding protein</fullName>
    </submittedName>
</protein>
<dbReference type="Pfam" id="PF00005">
    <property type="entry name" value="ABC_tran"/>
    <property type="match status" value="1"/>
</dbReference>
<dbReference type="PANTHER" id="PTHR42711:SF19">
    <property type="entry name" value="DOXORUBICIN RESISTANCE ATP-BINDING PROTEIN DRRA"/>
    <property type="match status" value="1"/>
</dbReference>
<dbReference type="NCBIfam" id="TIGR01188">
    <property type="entry name" value="drrA"/>
    <property type="match status" value="1"/>
</dbReference>
<dbReference type="InterPro" id="IPR050763">
    <property type="entry name" value="ABC_transporter_ATP-binding"/>
</dbReference>
<keyword evidence="12" id="KW-1185">Reference proteome</keyword>
<keyword evidence="6" id="KW-1278">Translocase</keyword>
<dbReference type="InterPro" id="IPR005894">
    <property type="entry name" value="DrrA"/>
</dbReference>
<dbReference type="eggNOG" id="COG1131">
    <property type="taxonomic scope" value="Bacteria"/>
</dbReference>
<dbReference type="GO" id="GO:0005886">
    <property type="term" value="C:plasma membrane"/>
    <property type="evidence" value="ECO:0007669"/>
    <property type="project" value="UniProtKB-SubCell"/>
</dbReference>
<name>A0A076MSF0_AMYME</name>
<proteinExistence type="inferred from homology"/>
<dbReference type="FunFam" id="3.40.50.300:FF:000589">
    <property type="entry name" value="ABC transporter, ATP-binding subunit"/>
    <property type="match status" value="1"/>
</dbReference>
<keyword evidence="8" id="KW-0046">Antibiotic resistance</keyword>
<evidence type="ECO:0000313" key="11">
    <source>
        <dbReference type="EMBL" id="AIJ21891.1"/>
    </source>
</evidence>
<dbReference type="PATRIC" id="fig|1068978.7.peg.1900"/>
<dbReference type="InterPro" id="IPR003593">
    <property type="entry name" value="AAA+_ATPase"/>
</dbReference>
<keyword evidence="4" id="KW-0547">Nucleotide-binding</keyword>
<evidence type="ECO:0000256" key="9">
    <source>
        <dbReference type="ARBA" id="ARBA00049985"/>
    </source>
</evidence>
<dbReference type="KEGG" id="amq:AMETH_1799"/>
<dbReference type="GO" id="GO:0046677">
    <property type="term" value="P:response to antibiotic"/>
    <property type="evidence" value="ECO:0007669"/>
    <property type="project" value="UniProtKB-KW"/>
</dbReference>
<dbReference type="OrthoDB" id="9804819at2"/>
<reference evidence="11 12" key="1">
    <citation type="submission" date="2014-07" db="EMBL/GenBank/DDBJ databases">
        <title>Whole Genome Sequence of the Amycolatopsis methanolica 239.</title>
        <authorList>
            <person name="Tang B."/>
        </authorList>
    </citation>
    <scope>NUCLEOTIDE SEQUENCE [LARGE SCALE GENOMIC DNA]</scope>
    <source>
        <strain evidence="11 12">239</strain>
    </source>
</reference>
<sequence>MIEVSGLRKAFGGREVLGGVDLTVERGSVVSLLGPNGAGKSTTVRILTTLLAPDAGTVRIGGFDVVRQVPDVRRIIGVTGQQTGVDRLLTGYENLVLMGRLFRLGTAAARRRASDLLERFDLTEAAGRPVKTYSGGLERRLDLAISMITAPPVLFLDEPTTGLDPRSRAGVWETVRDLLSGGVTVLLTTQYLEEADELADRVAVIDGGRVVAEGTPASLKQRVGSERLDLTFATAEAFEVARIVLDEAHTGEGLVLSVPVDGARDVREVLERLDRAGAEIADLALTRPSLDDVFLSLTGSPTIGAAR</sequence>
<dbReference type="InterPro" id="IPR027417">
    <property type="entry name" value="P-loop_NTPase"/>
</dbReference>
<dbReference type="Pfam" id="PF13732">
    <property type="entry name" value="DrrA1-3_C"/>
    <property type="match status" value="1"/>
</dbReference>
<dbReference type="PROSITE" id="PS50893">
    <property type="entry name" value="ABC_TRANSPORTER_2"/>
    <property type="match status" value="1"/>
</dbReference>
<keyword evidence="7" id="KW-0472">Membrane</keyword>
<keyword evidence="2" id="KW-0813">Transport</keyword>
<evidence type="ECO:0000256" key="5">
    <source>
        <dbReference type="ARBA" id="ARBA00022840"/>
    </source>
</evidence>
<evidence type="ECO:0000256" key="3">
    <source>
        <dbReference type="ARBA" id="ARBA00022475"/>
    </source>
</evidence>
<dbReference type="RefSeq" id="WP_017987753.1">
    <property type="nucleotide sequence ID" value="NZ_AQUL01000001.1"/>
</dbReference>
<dbReference type="InterPro" id="IPR003439">
    <property type="entry name" value="ABC_transporter-like_ATP-bd"/>
</dbReference>
<comment type="subcellular location">
    <subcellularLocation>
        <location evidence="1">Cell membrane</location>
        <topology evidence="1">Peripheral membrane protein</topology>
    </subcellularLocation>
</comment>
<dbReference type="InterPro" id="IPR025302">
    <property type="entry name" value="DrrA1/2-like_C"/>
</dbReference>
<dbReference type="Gene3D" id="3.40.50.300">
    <property type="entry name" value="P-loop containing nucleotide triphosphate hydrolases"/>
    <property type="match status" value="1"/>
</dbReference>
<gene>
    <name evidence="11" type="ORF">AMETH_1799</name>
</gene>
<dbReference type="HOGENOM" id="CLU_000604_1_2_11"/>
<evidence type="ECO:0000256" key="1">
    <source>
        <dbReference type="ARBA" id="ARBA00004202"/>
    </source>
</evidence>